<evidence type="ECO:0000256" key="6">
    <source>
        <dbReference type="ARBA" id="ARBA00022771"/>
    </source>
</evidence>
<feature type="compositionally biased region" description="Basic and acidic residues" evidence="9">
    <location>
        <begin position="297"/>
        <end position="306"/>
    </location>
</feature>
<feature type="region of interest" description="Disordered" evidence="9">
    <location>
        <begin position="293"/>
        <end position="354"/>
    </location>
</feature>
<dbReference type="OrthoDB" id="62364at2759"/>
<dbReference type="InterPro" id="IPR004012">
    <property type="entry name" value="Run_dom"/>
</dbReference>
<feature type="compositionally biased region" description="Polar residues" evidence="9">
    <location>
        <begin position="255"/>
        <end position="265"/>
    </location>
</feature>
<name>A0A9X0A5W2_9CNID</name>
<evidence type="ECO:0000313" key="11">
    <source>
        <dbReference type="EMBL" id="KAJ7393364.1"/>
    </source>
</evidence>
<reference evidence="11" key="1">
    <citation type="submission" date="2023-01" db="EMBL/GenBank/DDBJ databases">
        <title>Genome assembly of the deep-sea coral Lophelia pertusa.</title>
        <authorList>
            <person name="Herrera S."/>
            <person name="Cordes E."/>
        </authorList>
    </citation>
    <scope>NUCLEOTIDE SEQUENCE</scope>
    <source>
        <strain evidence="11">USNM1676648</strain>
        <tissue evidence="11">Polyp</tissue>
    </source>
</reference>
<dbReference type="GO" id="GO:0008270">
    <property type="term" value="F:zinc ion binding"/>
    <property type="evidence" value="ECO:0007669"/>
    <property type="project" value="UniProtKB-KW"/>
</dbReference>
<dbReference type="InterPro" id="IPR047326">
    <property type="entry name" value="RUN_PLEKHM1"/>
</dbReference>
<dbReference type="GO" id="GO:0006914">
    <property type="term" value="P:autophagy"/>
    <property type="evidence" value="ECO:0007669"/>
    <property type="project" value="UniProtKB-KW"/>
</dbReference>
<dbReference type="EMBL" id="MU825398">
    <property type="protein sequence ID" value="KAJ7393364.1"/>
    <property type="molecule type" value="Genomic_DNA"/>
</dbReference>
<proteinExistence type="predicted"/>
<keyword evidence="6" id="KW-0863">Zinc-finger</keyword>
<feature type="compositionally biased region" description="Low complexity" evidence="9">
    <location>
        <begin position="231"/>
        <end position="245"/>
    </location>
</feature>
<sequence>MFSGWKKAGIIESEDDLIRNAETKRRLISELSLAVKELQRKHIGADLDVERNDEHALMISTLLEAIFLHGFQEHGVKLSNFYHLLGKISTESMPTHSFWSLITNFTHKDVLNELEHLSQIHTSVGRCRAWVRLALNDGLMESYLDAFLMDKNKLLESYKGSSFMLDAELPSIMKTFLQGLGEFKFDFNYNKPGLNTWSGDTLALCGIWQLPKVVPRSLPPVYTGIHGHGPSTIPVSIPGPSSVSPQAAGDRSMRHQTSSSLNSSEAEVAELAGCSIEDSTELKRRVLEQRAAANRMAAEEDSRDGSDDLPSTEEEVDGQGTEQSSAAVDPSTKDKERDTISPTPMMGSNKLGMASGWSSAFETRTVDTVDGSAEQTDHVGALPGSQEPPSPMTHTKIKNVPSFGTMLKDYTVQGPNRFEAPVYAEGAVPTQPQQIPPKRKLPEIQSNFITTGGFEVLPRSGSVHSAHGDERAAELRSLVTEIATEKGLDNQNYQCRGCGRNIGMIYGEFKVCTYDACYYCFECHENEEHVIPSRVIHNWDLRKHQVAKHCKLFLLHIEEEPLFNIDETNPTLYNVIKELHEVKVLRSQLQHLKGYIFTCKHPIAEDVRRRIWPREYLWDDIHQYSLLDLIQVQSGQLAHHLKKIIAHCTKHVYKCKLCCQKGFFCEICSNPKIIYPFEVKTTNQCGKCKAVYHKACIAERKCPKCIRKRKQQSARTTTASILEFDSPW</sequence>
<evidence type="ECO:0000256" key="1">
    <source>
        <dbReference type="ARBA" id="ARBA00004603"/>
    </source>
</evidence>
<dbReference type="PROSITE" id="PS50826">
    <property type="entry name" value="RUN"/>
    <property type="match status" value="1"/>
</dbReference>
<dbReference type="PANTHER" id="PTHR12326">
    <property type="entry name" value="PLECKSTRIN HOMOLOGY DOMAIN CONTAINING PROTEIN"/>
    <property type="match status" value="1"/>
</dbReference>
<dbReference type="SUPFAM" id="SSF140741">
    <property type="entry name" value="RUN domain-like"/>
    <property type="match status" value="1"/>
</dbReference>
<comment type="caution">
    <text evidence="11">The sequence shown here is derived from an EMBL/GenBank/DDBJ whole genome shotgun (WGS) entry which is preliminary data.</text>
</comment>
<dbReference type="GO" id="GO:0005770">
    <property type="term" value="C:late endosome"/>
    <property type="evidence" value="ECO:0007669"/>
    <property type="project" value="UniProtKB-SubCell"/>
</dbReference>
<organism evidence="11 12">
    <name type="scientific">Desmophyllum pertusum</name>
    <dbReference type="NCBI Taxonomy" id="174260"/>
    <lineage>
        <taxon>Eukaryota</taxon>
        <taxon>Metazoa</taxon>
        <taxon>Cnidaria</taxon>
        <taxon>Anthozoa</taxon>
        <taxon>Hexacorallia</taxon>
        <taxon>Scleractinia</taxon>
        <taxon>Caryophylliina</taxon>
        <taxon>Caryophylliidae</taxon>
        <taxon>Desmophyllum</taxon>
    </lineage>
</organism>
<dbReference type="InterPro" id="IPR025258">
    <property type="entry name" value="RH_dom"/>
</dbReference>
<feature type="domain" description="RUN" evidence="10">
    <location>
        <begin position="50"/>
        <end position="192"/>
    </location>
</feature>
<dbReference type="AlphaFoldDB" id="A0A9X0A5W2"/>
<feature type="region of interest" description="Disordered" evidence="9">
    <location>
        <begin position="375"/>
        <end position="394"/>
    </location>
</feature>
<dbReference type="Pfam" id="PF13901">
    <property type="entry name" value="RH_dom"/>
    <property type="match status" value="1"/>
</dbReference>
<dbReference type="InterPro" id="IPR051366">
    <property type="entry name" value="DEF8"/>
</dbReference>
<evidence type="ECO:0000256" key="2">
    <source>
        <dbReference type="ARBA" id="ARBA00022553"/>
    </source>
</evidence>
<accession>A0A9X0A5W2</accession>
<gene>
    <name evidence="11" type="primary">PLEKHM1</name>
    <name evidence="11" type="ORF">OS493_006335</name>
</gene>
<evidence type="ECO:0000256" key="3">
    <source>
        <dbReference type="ARBA" id="ARBA00022723"/>
    </source>
</evidence>
<evidence type="ECO:0000313" key="12">
    <source>
        <dbReference type="Proteomes" id="UP001163046"/>
    </source>
</evidence>
<dbReference type="CDD" id="cd17679">
    <property type="entry name" value="RUN_PLEKHM1"/>
    <property type="match status" value="1"/>
</dbReference>
<keyword evidence="12" id="KW-1185">Reference proteome</keyword>
<evidence type="ECO:0000256" key="8">
    <source>
        <dbReference type="ARBA" id="ARBA00023006"/>
    </source>
</evidence>
<comment type="subcellular location">
    <subcellularLocation>
        <location evidence="1">Late endosome</location>
    </subcellularLocation>
</comment>
<dbReference type="Proteomes" id="UP001163046">
    <property type="component" value="Unassembled WGS sequence"/>
</dbReference>
<evidence type="ECO:0000256" key="9">
    <source>
        <dbReference type="SAM" id="MobiDB-lite"/>
    </source>
</evidence>
<dbReference type="PANTHER" id="PTHR12326:SF12">
    <property type="entry name" value="PLECKSTRIN HOMOLOGY AND RUN DOMAIN CONTAINING M1"/>
    <property type="match status" value="1"/>
</dbReference>
<keyword evidence="8" id="KW-0072">Autophagy</keyword>
<keyword evidence="2" id="KW-0597">Phosphoprotein</keyword>
<protein>
    <submittedName>
        <fullName evidence="11">Positive regulation of ruffle assembly</fullName>
    </submittedName>
</protein>
<dbReference type="SMART" id="SM01175">
    <property type="entry name" value="DUF4206"/>
    <property type="match status" value="1"/>
</dbReference>
<evidence type="ECO:0000256" key="7">
    <source>
        <dbReference type="ARBA" id="ARBA00022833"/>
    </source>
</evidence>
<dbReference type="Pfam" id="PF02759">
    <property type="entry name" value="RUN"/>
    <property type="match status" value="1"/>
</dbReference>
<dbReference type="SMART" id="SM00593">
    <property type="entry name" value="RUN"/>
    <property type="match status" value="1"/>
</dbReference>
<dbReference type="Gene3D" id="1.20.58.900">
    <property type="match status" value="1"/>
</dbReference>
<keyword evidence="5" id="KW-0967">Endosome</keyword>
<keyword evidence="3" id="KW-0479">Metal-binding</keyword>
<evidence type="ECO:0000256" key="5">
    <source>
        <dbReference type="ARBA" id="ARBA00022753"/>
    </source>
</evidence>
<keyword evidence="7" id="KW-0862">Zinc</keyword>
<feature type="region of interest" description="Disordered" evidence="9">
    <location>
        <begin position="231"/>
        <end position="266"/>
    </location>
</feature>
<keyword evidence="4" id="KW-0677">Repeat</keyword>
<evidence type="ECO:0000256" key="4">
    <source>
        <dbReference type="ARBA" id="ARBA00022737"/>
    </source>
</evidence>
<dbReference type="InterPro" id="IPR037213">
    <property type="entry name" value="Run_dom_sf"/>
</dbReference>
<evidence type="ECO:0000259" key="10">
    <source>
        <dbReference type="PROSITE" id="PS50826"/>
    </source>
</evidence>